<evidence type="ECO:0000259" key="5">
    <source>
        <dbReference type="PROSITE" id="PS50931"/>
    </source>
</evidence>
<dbReference type="Pfam" id="PF00126">
    <property type="entry name" value="HTH_1"/>
    <property type="match status" value="1"/>
</dbReference>
<dbReference type="Gene3D" id="1.10.10.10">
    <property type="entry name" value="Winged helix-like DNA-binding domain superfamily/Winged helix DNA-binding domain"/>
    <property type="match status" value="1"/>
</dbReference>
<dbReference type="InterPro" id="IPR036390">
    <property type="entry name" value="WH_DNA-bd_sf"/>
</dbReference>
<dbReference type="PRINTS" id="PR00039">
    <property type="entry name" value="HTHLYSR"/>
</dbReference>
<evidence type="ECO:0000256" key="3">
    <source>
        <dbReference type="ARBA" id="ARBA00023125"/>
    </source>
</evidence>
<keyword evidence="2" id="KW-0805">Transcription regulation</keyword>
<proteinExistence type="inferred from homology"/>
<sequence>MDLTVQQLRYFVAVAHELHFARAAQGLRISAPSLSQQIAALERRFGAPLFRRDARHVELTELGSELLPMARRSIAALDDIVSWAEERRAGGAVVRVGLVVGSHIGSVILAEAARTFPATRWKIRRLGFDGSLTALRTGVVDVVMAPALSAPSGPDLHTVPLWSEGRVLVVGAGHPLAGRDSVTVDEVADEHFVATLGDEALTDWLGLPRSDGFVPEVAYVAATFEEVLDICAAGLAVNIAGAGAVSGSPRHGVAFVPVRGLPDATVYLLRSAGAPSAAVLAVEELAVRVARRETGRTGPG</sequence>
<dbReference type="InterPro" id="IPR005119">
    <property type="entry name" value="LysR_subst-bd"/>
</dbReference>
<keyword evidence="7" id="KW-1185">Reference proteome</keyword>
<dbReference type="EMBL" id="CP120988">
    <property type="protein sequence ID" value="WLQ54366.1"/>
    <property type="molecule type" value="Genomic_DNA"/>
</dbReference>
<dbReference type="PANTHER" id="PTHR30346">
    <property type="entry name" value="TRANSCRIPTIONAL DUAL REGULATOR HCAR-RELATED"/>
    <property type="match status" value="1"/>
</dbReference>
<reference evidence="6 7" key="1">
    <citation type="submission" date="2023-03" db="EMBL/GenBank/DDBJ databases">
        <title>Isolation and description of six Streptomyces strains from soil environments, able to metabolize different microbial glucans.</title>
        <authorList>
            <person name="Widen T."/>
            <person name="Larsbrink J."/>
        </authorList>
    </citation>
    <scope>NUCLEOTIDE SEQUENCE [LARGE SCALE GENOMIC DNA]</scope>
    <source>
        <strain evidence="6 7">Alt2</strain>
    </source>
</reference>
<gene>
    <name evidence="6" type="ORF">P8A19_02430</name>
</gene>
<protein>
    <submittedName>
        <fullName evidence="6">LysR family transcriptional regulator</fullName>
    </submittedName>
</protein>
<evidence type="ECO:0000313" key="6">
    <source>
        <dbReference type="EMBL" id="WLQ54366.1"/>
    </source>
</evidence>
<accession>A0ABY9IGP3</accession>
<name>A0ABY9IGP3_9ACTN</name>
<evidence type="ECO:0000256" key="2">
    <source>
        <dbReference type="ARBA" id="ARBA00023015"/>
    </source>
</evidence>
<dbReference type="PROSITE" id="PS50931">
    <property type="entry name" value="HTH_LYSR"/>
    <property type="match status" value="1"/>
</dbReference>
<dbReference type="Pfam" id="PF03466">
    <property type="entry name" value="LysR_substrate"/>
    <property type="match status" value="1"/>
</dbReference>
<dbReference type="Gene3D" id="3.40.190.10">
    <property type="entry name" value="Periplasmic binding protein-like II"/>
    <property type="match status" value="2"/>
</dbReference>
<feature type="domain" description="HTH lysR-type" evidence="5">
    <location>
        <begin position="1"/>
        <end position="60"/>
    </location>
</feature>
<dbReference type="PANTHER" id="PTHR30346:SF0">
    <property type="entry name" value="HCA OPERON TRANSCRIPTIONAL ACTIVATOR HCAR"/>
    <property type="match status" value="1"/>
</dbReference>
<dbReference type="Proteomes" id="UP001235744">
    <property type="component" value="Chromosome"/>
</dbReference>
<dbReference type="RefSeq" id="WP_306084309.1">
    <property type="nucleotide sequence ID" value="NZ_CP120988.1"/>
</dbReference>
<dbReference type="InterPro" id="IPR000847">
    <property type="entry name" value="LysR_HTH_N"/>
</dbReference>
<dbReference type="InterPro" id="IPR036388">
    <property type="entry name" value="WH-like_DNA-bd_sf"/>
</dbReference>
<keyword evidence="3" id="KW-0238">DNA-binding</keyword>
<dbReference type="SUPFAM" id="SSF53850">
    <property type="entry name" value="Periplasmic binding protein-like II"/>
    <property type="match status" value="1"/>
</dbReference>
<keyword evidence="4" id="KW-0804">Transcription</keyword>
<dbReference type="SUPFAM" id="SSF46785">
    <property type="entry name" value="Winged helix' DNA-binding domain"/>
    <property type="match status" value="1"/>
</dbReference>
<evidence type="ECO:0000256" key="1">
    <source>
        <dbReference type="ARBA" id="ARBA00009437"/>
    </source>
</evidence>
<evidence type="ECO:0000313" key="7">
    <source>
        <dbReference type="Proteomes" id="UP001235744"/>
    </source>
</evidence>
<organism evidence="6 7">
    <name type="scientific">Streptomyces poriferorum</name>
    <dbReference type="NCBI Taxonomy" id="2798799"/>
    <lineage>
        <taxon>Bacteria</taxon>
        <taxon>Bacillati</taxon>
        <taxon>Actinomycetota</taxon>
        <taxon>Actinomycetes</taxon>
        <taxon>Kitasatosporales</taxon>
        <taxon>Streptomycetaceae</taxon>
        <taxon>Streptomyces</taxon>
    </lineage>
</organism>
<evidence type="ECO:0000256" key="4">
    <source>
        <dbReference type="ARBA" id="ARBA00023163"/>
    </source>
</evidence>
<comment type="similarity">
    <text evidence="1">Belongs to the LysR transcriptional regulatory family.</text>
</comment>